<evidence type="ECO:0000313" key="3">
    <source>
        <dbReference type="Proteomes" id="UP000029868"/>
    </source>
</evidence>
<evidence type="ECO:0008006" key="4">
    <source>
        <dbReference type="Google" id="ProtNLM"/>
    </source>
</evidence>
<feature type="transmembrane region" description="Helical" evidence="1">
    <location>
        <begin position="78"/>
        <end position="95"/>
    </location>
</feature>
<keyword evidence="1" id="KW-0812">Transmembrane</keyword>
<dbReference type="OrthoDB" id="6400037at2"/>
<dbReference type="AlphaFoldDB" id="A0A099KVF2"/>
<keyword evidence="1" id="KW-0472">Membrane</keyword>
<dbReference type="GO" id="GO:0016758">
    <property type="term" value="F:hexosyltransferase activity"/>
    <property type="evidence" value="ECO:0007669"/>
    <property type="project" value="InterPro"/>
</dbReference>
<feature type="transmembrane region" description="Helical" evidence="1">
    <location>
        <begin position="49"/>
        <end position="66"/>
    </location>
</feature>
<dbReference type="RefSeq" id="WP_052093641.1">
    <property type="nucleotide sequence ID" value="NZ_JQEC01000021.1"/>
</dbReference>
<accession>A0A099KVF2</accession>
<organism evidence="2 3">
    <name type="scientific">Colwellia psychrerythraea</name>
    <name type="common">Vibrio psychroerythus</name>
    <dbReference type="NCBI Taxonomy" id="28229"/>
    <lineage>
        <taxon>Bacteria</taxon>
        <taxon>Pseudomonadati</taxon>
        <taxon>Pseudomonadota</taxon>
        <taxon>Gammaproteobacteria</taxon>
        <taxon>Alteromonadales</taxon>
        <taxon>Colwelliaceae</taxon>
        <taxon>Colwellia</taxon>
    </lineage>
</organism>
<evidence type="ECO:0000313" key="2">
    <source>
        <dbReference type="EMBL" id="KGJ93852.1"/>
    </source>
</evidence>
<feature type="transmembrane region" description="Helical" evidence="1">
    <location>
        <begin position="400"/>
        <end position="421"/>
    </location>
</feature>
<proteinExistence type="predicted"/>
<evidence type="ECO:0000256" key="1">
    <source>
        <dbReference type="SAM" id="Phobius"/>
    </source>
</evidence>
<feature type="transmembrane region" description="Helical" evidence="1">
    <location>
        <begin position="308"/>
        <end position="338"/>
    </location>
</feature>
<name>A0A099KVF2_COLPS</name>
<protein>
    <recommendedName>
        <fullName evidence="4">DUF2029 domain-containing protein</fullName>
    </recommendedName>
</protein>
<gene>
    <name evidence="2" type="ORF">GAB14E_2407</name>
</gene>
<dbReference type="GO" id="GO:0005886">
    <property type="term" value="C:plasma membrane"/>
    <property type="evidence" value="ECO:0007669"/>
    <property type="project" value="UniProtKB-SubCell"/>
</dbReference>
<keyword evidence="1" id="KW-1133">Transmembrane helix</keyword>
<feature type="transmembrane region" description="Helical" evidence="1">
    <location>
        <begin position="171"/>
        <end position="191"/>
    </location>
</feature>
<reference evidence="2 3" key="1">
    <citation type="submission" date="2014-08" db="EMBL/GenBank/DDBJ databases">
        <title>Genomic and Phenotypic Diversity of Colwellia psychrerythraea strains from Disparate Marine Basins.</title>
        <authorList>
            <person name="Techtmann S.M."/>
            <person name="Stelling S.C."/>
            <person name="Utturkar S.M."/>
            <person name="Alshibli N."/>
            <person name="Harris A."/>
            <person name="Brown S.D."/>
            <person name="Hazen T.C."/>
        </authorList>
    </citation>
    <scope>NUCLEOTIDE SEQUENCE [LARGE SCALE GENOMIC DNA]</scope>
    <source>
        <strain evidence="2 3">GAB14E</strain>
    </source>
</reference>
<feature type="transmembrane region" description="Helical" evidence="1">
    <location>
        <begin position="203"/>
        <end position="234"/>
    </location>
</feature>
<dbReference type="Proteomes" id="UP000029868">
    <property type="component" value="Unassembled WGS sequence"/>
</dbReference>
<dbReference type="PATRIC" id="fig|28229.3.peg.2030"/>
<feature type="transmembrane region" description="Helical" evidence="1">
    <location>
        <begin position="19"/>
        <end position="37"/>
    </location>
</feature>
<dbReference type="Pfam" id="PF26314">
    <property type="entry name" value="MptA_B_family"/>
    <property type="match status" value="1"/>
</dbReference>
<feature type="transmembrane region" description="Helical" evidence="1">
    <location>
        <begin position="146"/>
        <end position="165"/>
    </location>
</feature>
<comment type="caution">
    <text evidence="2">The sequence shown here is derived from an EMBL/GenBank/DDBJ whole genome shotgun (WGS) entry which is preliminary data.</text>
</comment>
<feature type="transmembrane region" description="Helical" evidence="1">
    <location>
        <begin position="358"/>
        <end position="380"/>
    </location>
</feature>
<feature type="transmembrane region" description="Helical" evidence="1">
    <location>
        <begin position="482"/>
        <end position="501"/>
    </location>
</feature>
<dbReference type="EMBL" id="JQEC01000021">
    <property type="protein sequence ID" value="KGJ93852.1"/>
    <property type="molecule type" value="Genomic_DNA"/>
</dbReference>
<sequence>MKVTSGPANMWQRHVNSGFYFSCLVVYLLLCLSSHVLTKPSLTADSLGFYLIAQFSLMSLLMLIIWRLSANSNNVKDFRLLIFFAILVRLVLIGVDPYSSNDVDRYLFDGKIALAGFDPYRISHDAIALTDLREQWQPPVEHVKYVTLYPPLALALFSLAASAGVEYATQAWQIMLTLASLASLAIGILVLKRANKLKFLTLIALSPMLILESGMALHIDTFSTLAIMLMLYAWQRQHLVLTGMAIGLGTLIKILPLVLLLPLSLACIVSAYKKYQHLHQNEHQSQQGQLPAQLTNQLMFSLRGAFQLCFSTISVVIVGYLSAFLLGFHPIGSISVFFNKWRFGAPLFSFFEDTLTTAELLMISGVIATLVIAIICYLSISSQQNTSVRNSTNSHDNASLTTNLVVTGLLPIRLVIALQLALALPLLLSPVLFPWYLMPLVPLIALQPNFYGLAWLVIIPLTYEVMNQFHCCHIWAPAQWPLYLLASLYVLTLFHGLSLLISSKNSTKNLAVNSNIRNGITKQDNNAEVNNV</sequence>